<comment type="caution">
    <text evidence="5">The sequence shown here is derived from an EMBL/GenBank/DDBJ whole genome shotgun (WGS) entry which is preliminary data.</text>
</comment>
<dbReference type="Proteomes" id="UP000264310">
    <property type="component" value="Unassembled WGS sequence"/>
</dbReference>
<dbReference type="Gene3D" id="1.20.1420.20">
    <property type="entry name" value="M75 peptidase, HXXE motif"/>
    <property type="match status" value="1"/>
</dbReference>
<dbReference type="GO" id="GO:0030313">
    <property type="term" value="C:cell envelope"/>
    <property type="evidence" value="ECO:0007669"/>
    <property type="project" value="UniProtKB-SubCell"/>
</dbReference>
<evidence type="ECO:0000256" key="1">
    <source>
        <dbReference type="ARBA" id="ARBA00004196"/>
    </source>
</evidence>
<dbReference type="InterPro" id="IPR038352">
    <property type="entry name" value="Imelysin_sf"/>
</dbReference>
<evidence type="ECO:0000313" key="5">
    <source>
        <dbReference type="EMBL" id="RFC64057.1"/>
    </source>
</evidence>
<comment type="subcellular location">
    <subcellularLocation>
        <location evidence="1">Cell envelope</location>
    </subcellularLocation>
</comment>
<feature type="signal peptide" evidence="3">
    <location>
        <begin position="1"/>
        <end position="38"/>
    </location>
</feature>
<keyword evidence="6" id="KW-1185">Reference proteome</keyword>
<gene>
    <name evidence="5" type="ORF">DYI37_06740</name>
</gene>
<dbReference type="EMBL" id="QURL01000003">
    <property type="protein sequence ID" value="RFC64057.1"/>
    <property type="molecule type" value="Genomic_DNA"/>
</dbReference>
<evidence type="ECO:0000256" key="2">
    <source>
        <dbReference type="ARBA" id="ARBA00022729"/>
    </source>
</evidence>
<feature type="domain" description="Imelysin-like" evidence="4">
    <location>
        <begin position="75"/>
        <end position="360"/>
    </location>
</feature>
<reference evidence="5 6" key="1">
    <citation type="submission" date="2018-08" db="EMBL/GenBank/DDBJ databases">
        <title>Fulvimarina sp. 85, whole genome shotgun sequence.</title>
        <authorList>
            <person name="Tuo L."/>
        </authorList>
    </citation>
    <scope>NUCLEOTIDE SEQUENCE [LARGE SCALE GENOMIC DNA]</scope>
    <source>
        <strain evidence="5 6">85</strain>
    </source>
</reference>
<dbReference type="AlphaFoldDB" id="A0A371X4B8"/>
<dbReference type="InterPro" id="IPR034984">
    <property type="entry name" value="Imelysin-like_IPPA"/>
</dbReference>
<keyword evidence="2 3" id="KW-0732">Signal</keyword>
<dbReference type="CDD" id="cd14659">
    <property type="entry name" value="Imelysin-like_IPPA"/>
    <property type="match status" value="1"/>
</dbReference>
<evidence type="ECO:0000313" key="6">
    <source>
        <dbReference type="Proteomes" id="UP000264310"/>
    </source>
</evidence>
<name>A0A371X4B8_9HYPH</name>
<dbReference type="InterPro" id="IPR018976">
    <property type="entry name" value="Imelysin-like"/>
</dbReference>
<sequence length="398" mass="41689">MHPASKAARKSLRSTLAATAALGLLALAPCLASAPAQAQDQSQAPDAGGAGANASGLTGDTLVLDAVANAVDDAIRPGYQAFDDAVREQAFMLETLCSDPTKENLQSAQENFGGLVSAFSKIEFVRFGPIREDNRLERILFFPDPRGVMAKQVQAILKDQADNALHAETLAEKSVAVQGLPALQYVLFGDGSDDLATESGAYRCSYGKAIAANLSSISTALVEEWGDETGISERLMEPAEDDPVYRTASDSLGAIVSIFTEGLEIVADQRLSPPLSAEDGADAPAKPNLFLFGASDNALTALQGDFEGLQQLFEAVDFPAVLPADKQFLGPSIELEFTQIGSNLDAVETPLSEAVADADSLGKLGYVLIATRSLRSQFTDQLAPALGLASGFSSLDGD</sequence>
<protein>
    <submittedName>
        <fullName evidence="5">Peptidase M75, Imelysin</fullName>
    </submittedName>
</protein>
<dbReference type="Pfam" id="PF09375">
    <property type="entry name" value="Peptidase_M75"/>
    <property type="match status" value="1"/>
</dbReference>
<evidence type="ECO:0000259" key="4">
    <source>
        <dbReference type="Pfam" id="PF09375"/>
    </source>
</evidence>
<feature type="chain" id="PRO_5016646136" evidence="3">
    <location>
        <begin position="39"/>
        <end position="398"/>
    </location>
</feature>
<accession>A0A371X4B8</accession>
<organism evidence="5 6">
    <name type="scientific">Fulvimarina endophytica</name>
    <dbReference type="NCBI Taxonomy" id="2293836"/>
    <lineage>
        <taxon>Bacteria</taxon>
        <taxon>Pseudomonadati</taxon>
        <taxon>Pseudomonadota</taxon>
        <taxon>Alphaproteobacteria</taxon>
        <taxon>Hyphomicrobiales</taxon>
        <taxon>Aurantimonadaceae</taxon>
        <taxon>Fulvimarina</taxon>
    </lineage>
</organism>
<proteinExistence type="predicted"/>
<evidence type="ECO:0000256" key="3">
    <source>
        <dbReference type="SAM" id="SignalP"/>
    </source>
</evidence>
<dbReference type="RefSeq" id="WP_116682476.1">
    <property type="nucleotide sequence ID" value="NZ_QURL01000003.1"/>
</dbReference>
<dbReference type="OrthoDB" id="5729110at2"/>